<keyword evidence="9" id="KW-1185">Reference proteome</keyword>
<keyword evidence="4" id="KW-0411">Iron-sulfur</keyword>
<evidence type="ECO:0000313" key="8">
    <source>
        <dbReference type="EMBL" id="EIM75566.1"/>
    </source>
</evidence>
<feature type="domain" description="Rieske" evidence="7">
    <location>
        <begin position="1"/>
        <end position="90"/>
    </location>
</feature>
<evidence type="ECO:0000256" key="4">
    <source>
        <dbReference type="ARBA" id="ARBA00023014"/>
    </source>
</evidence>
<dbReference type="SUPFAM" id="SSF50022">
    <property type="entry name" value="ISP domain"/>
    <property type="match status" value="1"/>
</dbReference>
<comment type="caution">
    <text evidence="8">The sequence shown here is derived from an EMBL/GenBank/DDBJ whole genome shotgun (WGS) entry which is preliminary data.</text>
</comment>
<dbReference type="Proteomes" id="UP000005551">
    <property type="component" value="Unassembled WGS sequence"/>
</dbReference>
<dbReference type="InterPro" id="IPR017941">
    <property type="entry name" value="Rieske_2Fe-2S"/>
</dbReference>
<protein>
    <submittedName>
        <fullName evidence="8">Rieske (2Fe-2S) domain-containing protein</fullName>
    </submittedName>
</protein>
<dbReference type="PANTHER" id="PTHR21496">
    <property type="entry name" value="FERREDOXIN-RELATED"/>
    <property type="match status" value="1"/>
</dbReference>
<gene>
    <name evidence="8" type="ORF">A3SI_13003</name>
</gene>
<evidence type="ECO:0000259" key="7">
    <source>
        <dbReference type="PROSITE" id="PS51296"/>
    </source>
</evidence>
<dbReference type="GO" id="GO:0046872">
    <property type="term" value="F:metal ion binding"/>
    <property type="evidence" value="ECO:0007669"/>
    <property type="project" value="UniProtKB-KW"/>
</dbReference>
<accession>I5C164</accession>
<organism evidence="8 9">
    <name type="scientific">Nitritalea halalkaliphila LW7</name>
    <dbReference type="NCBI Taxonomy" id="1189621"/>
    <lineage>
        <taxon>Bacteria</taxon>
        <taxon>Pseudomonadati</taxon>
        <taxon>Bacteroidota</taxon>
        <taxon>Cytophagia</taxon>
        <taxon>Cytophagales</taxon>
        <taxon>Cyclobacteriaceae</taxon>
        <taxon>Nitritalea</taxon>
    </lineage>
</organism>
<dbReference type="AlphaFoldDB" id="I5C164"/>
<evidence type="ECO:0000256" key="5">
    <source>
        <dbReference type="ARBA" id="ARBA00034078"/>
    </source>
</evidence>
<keyword evidence="2" id="KW-0479">Metal-binding</keyword>
<dbReference type="GO" id="GO:0051537">
    <property type="term" value="F:2 iron, 2 sulfur cluster binding"/>
    <property type="evidence" value="ECO:0007669"/>
    <property type="project" value="UniProtKB-KW"/>
</dbReference>
<comment type="similarity">
    <text evidence="6">Belongs to the bacterial ring-hydroxylating dioxygenase ferredoxin component family.</text>
</comment>
<dbReference type="Gene3D" id="2.102.10.10">
    <property type="entry name" value="Rieske [2Fe-2S] iron-sulphur domain"/>
    <property type="match status" value="1"/>
</dbReference>
<dbReference type="PANTHER" id="PTHR21496:SF0">
    <property type="entry name" value="RIESKE DOMAIN-CONTAINING PROTEIN"/>
    <property type="match status" value="1"/>
</dbReference>
<name>I5C164_9BACT</name>
<dbReference type="PROSITE" id="PS51296">
    <property type="entry name" value="RIESKE"/>
    <property type="match status" value="1"/>
</dbReference>
<dbReference type="InterPro" id="IPR036922">
    <property type="entry name" value="Rieske_2Fe-2S_sf"/>
</dbReference>
<proteinExistence type="inferred from homology"/>
<comment type="cofactor">
    <cofactor evidence="5">
        <name>[2Fe-2S] cluster</name>
        <dbReference type="ChEBI" id="CHEBI:190135"/>
    </cofactor>
</comment>
<evidence type="ECO:0000256" key="3">
    <source>
        <dbReference type="ARBA" id="ARBA00023004"/>
    </source>
</evidence>
<evidence type="ECO:0000256" key="6">
    <source>
        <dbReference type="ARBA" id="ARBA00038001"/>
    </source>
</evidence>
<dbReference type="CDD" id="cd03467">
    <property type="entry name" value="Rieske"/>
    <property type="match status" value="1"/>
</dbReference>
<dbReference type="EMBL" id="AJYA01000029">
    <property type="protein sequence ID" value="EIM75566.1"/>
    <property type="molecule type" value="Genomic_DNA"/>
</dbReference>
<keyword evidence="1" id="KW-0001">2Fe-2S</keyword>
<keyword evidence="3" id="KW-0408">Iron</keyword>
<evidence type="ECO:0000256" key="1">
    <source>
        <dbReference type="ARBA" id="ARBA00022714"/>
    </source>
</evidence>
<evidence type="ECO:0000256" key="2">
    <source>
        <dbReference type="ARBA" id="ARBA00022723"/>
    </source>
</evidence>
<reference evidence="8 9" key="1">
    <citation type="submission" date="2012-05" db="EMBL/GenBank/DDBJ databases">
        <title>Genome sequence of Nitritalea halalkaliphila LW7.</title>
        <authorList>
            <person name="Jangir P.K."/>
            <person name="Singh A."/>
            <person name="Shivaji S."/>
            <person name="Sharma R."/>
        </authorList>
    </citation>
    <scope>NUCLEOTIDE SEQUENCE [LARGE SCALE GENOMIC DNA]</scope>
    <source>
        <strain evidence="8 9">LW7</strain>
    </source>
</reference>
<sequence>MLPEGQIKRVALGAKQVALVQHAGSFYAFETACPHRRADLSTGFISPEGSVVCPLHAYRFSLQDGRLLHGGSCSDLRTYPCRLTEEGLEIRL</sequence>
<dbReference type="STRING" id="1189621.A3SI_13003"/>
<dbReference type="Pfam" id="PF00355">
    <property type="entry name" value="Rieske"/>
    <property type="match status" value="1"/>
</dbReference>
<evidence type="ECO:0000313" key="9">
    <source>
        <dbReference type="Proteomes" id="UP000005551"/>
    </source>
</evidence>